<evidence type="ECO:0000313" key="3">
    <source>
        <dbReference type="Proteomes" id="UP001153269"/>
    </source>
</evidence>
<dbReference type="AlphaFoldDB" id="A0A9N7UCW7"/>
<organism evidence="2 3">
    <name type="scientific">Pleuronectes platessa</name>
    <name type="common">European plaice</name>
    <dbReference type="NCBI Taxonomy" id="8262"/>
    <lineage>
        <taxon>Eukaryota</taxon>
        <taxon>Metazoa</taxon>
        <taxon>Chordata</taxon>
        <taxon>Craniata</taxon>
        <taxon>Vertebrata</taxon>
        <taxon>Euteleostomi</taxon>
        <taxon>Actinopterygii</taxon>
        <taxon>Neopterygii</taxon>
        <taxon>Teleostei</taxon>
        <taxon>Neoteleostei</taxon>
        <taxon>Acanthomorphata</taxon>
        <taxon>Carangaria</taxon>
        <taxon>Pleuronectiformes</taxon>
        <taxon>Pleuronectoidei</taxon>
        <taxon>Pleuronectidae</taxon>
        <taxon>Pleuronectes</taxon>
    </lineage>
</organism>
<dbReference type="EMBL" id="CADEAL010001035">
    <property type="protein sequence ID" value="CAB1428272.1"/>
    <property type="molecule type" value="Genomic_DNA"/>
</dbReference>
<dbReference type="Proteomes" id="UP001153269">
    <property type="component" value="Unassembled WGS sequence"/>
</dbReference>
<accession>A0A9N7UCW7</accession>
<keyword evidence="3" id="KW-1185">Reference proteome</keyword>
<gene>
    <name evidence="2" type="ORF">PLEPLA_LOCUS16238</name>
</gene>
<reference evidence="2" key="1">
    <citation type="submission" date="2020-03" db="EMBL/GenBank/DDBJ databases">
        <authorList>
            <person name="Weist P."/>
        </authorList>
    </citation>
    <scope>NUCLEOTIDE SEQUENCE</scope>
</reference>
<comment type="caution">
    <text evidence="2">The sequence shown here is derived from an EMBL/GenBank/DDBJ whole genome shotgun (WGS) entry which is preliminary data.</text>
</comment>
<protein>
    <submittedName>
        <fullName evidence="2">Uncharacterized protein</fullName>
    </submittedName>
</protein>
<sequence length="108" mass="11574">MGEEEGVLAHSQSSALPMPNPHPSRQLVPAATSRRDVAVKPELLPWLNIAQAVVCLEEVILGKALLAGSPDRDTELHSSRRCGHSASGRQANCPLSFSLSHSLTLHHV</sequence>
<evidence type="ECO:0000313" key="2">
    <source>
        <dbReference type="EMBL" id="CAB1428272.1"/>
    </source>
</evidence>
<feature type="region of interest" description="Disordered" evidence="1">
    <location>
        <begin position="69"/>
        <end position="94"/>
    </location>
</feature>
<name>A0A9N7UCW7_PLEPL</name>
<proteinExistence type="predicted"/>
<evidence type="ECO:0000256" key="1">
    <source>
        <dbReference type="SAM" id="MobiDB-lite"/>
    </source>
</evidence>
<feature type="region of interest" description="Disordered" evidence="1">
    <location>
        <begin position="1"/>
        <end position="29"/>
    </location>
</feature>